<reference evidence="2 3" key="1">
    <citation type="submission" date="2019-05" db="EMBL/GenBank/DDBJ databases">
        <title>Genome of Alcanivorax gelatiniphagus, an oil degrading marine bacteria.</title>
        <authorList>
            <person name="Kwon K.K."/>
        </authorList>
    </citation>
    <scope>NUCLEOTIDE SEQUENCE [LARGE SCALE GENOMIC DNA]</scope>
    <source>
        <strain evidence="2 3">MEBiC 08158</strain>
    </source>
</reference>
<sequence length="305" mass="32341">MKARPGVYLRGLAMGAADVVPGVSGGTLALITGIYEELIDTLGGIGPGLLGVWRRQGFAAFWRAGNFTFLFTLLAGILTSIALLARIMTWLLAHHPVPVWAFFCGLILASVFLVLSPLKKRGPPQWLAFVAGTGAAVTISLAPGLTVFGVSPLVFFLGGAVAICAMILPGISGSFILLLLGLYPSVLAAVDGGDWPLLISFMAGCACGLLAFVRLLKWLLHHYHDTVMALLGGFMAGSLVKLWPWRLPLDQGVAERWLWPADYARATGGASHLALALTMMVVGLLLVWLLSFAAPVHNEATPTDE</sequence>
<keyword evidence="1" id="KW-0812">Transmembrane</keyword>
<dbReference type="Proteomes" id="UP000739180">
    <property type="component" value="Unassembled WGS sequence"/>
</dbReference>
<gene>
    <name evidence="2" type="ORF">FGS76_08475</name>
</gene>
<feature type="transmembrane region" description="Helical" evidence="1">
    <location>
        <begin position="154"/>
        <end position="183"/>
    </location>
</feature>
<evidence type="ECO:0000256" key="1">
    <source>
        <dbReference type="SAM" id="Phobius"/>
    </source>
</evidence>
<dbReference type="RefSeq" id="WP_138772194.1">
    <property type="nucleotide sequence ID" value="NZ_JBHSSX010000214.1"/>
</dbReference>
<feature type="transmembrane region" description="Helical" evidence="1">
    <location>
        <begin position="273"/>
        <end position="294"/>
    </location>
</feature>
<feature type="transmembrane region" description="Helical" evidence="1">
    <location>
        <begin position="195"/>
        <end position="216"/>
    </location>
</feature>
<accession>A0ABY2XLJ3</accession>
<keyword evidence="1" id="KW-1133">Transmembrane helix</keyword>
<feature type="transmembrane region" description="Helical" evidence="1">
    <location>
        <begin position="222"/>
        <end position="243"/>
    </location>
</feature>
<dbReference type="EMBL" id="VCQT01000027">
    <property type="protein sequence ID" value="TMW13090.1"/>
    <property type="molecule type" value="Genomic_DNA"/>
</dbReference>
<organism evidence="2 3">
    <name type="scientific">Alloalcanivorax gelatiniphagus</name>
    <dbReference type="NCBI Taxonomy" id="1194167"/>
    <lineage>
        <taxon>Bacteria</taxon>
        <taxon>Pseudomonadati</taxon>
        <taxon>Pseudomonadota</taxon>
        <taxon>Gammaproteobacteria</taxon>
        <taxon>Oceanospirillales</taxon>
        <taxon>Alcanivoracaceae</taxon>
        <taxon>Alloalcanivorax</taxon>
    </lineage>
</organism>
<protein>
    <submittedName>
        <fullName evidence="2">DUF368 domain-containing protein</fullName>
    </submittedName>
</protein>
<evidence type="ECO:0000313" key="2">
    <source>
        <dbReference type="EMBL" id="TMW13090.1"/>
    </source>
</evidence>
<dbReference type="Pfam" id="PF04018">
    <property type="entry name" value="VCA0040-like"/>
    <property type="match status" value="1"/>
</dbReference>
<dbReference type="PANTHER" id="PTHR37308:SF1">
    <property type="entry name" value="POLYPRENYL-PHOSPHATE TRANSPORTER"/>
    <property type="match status" value="1"/>
</dbReference>
<feature type="transmembrane region" description="Helical" evidence="1">
    <location>
        <begin position="64"/>
        <end position="85"/>
    </location>
</feature>
<feature type="transmembrane region" description="Helical" evidence="1">
    <location>
        <begin position="97"/>
        <end position="115"/>
    </location>
</feature>
<comment type="caution">
    <text evidence="2">The sequence shown here is derived from an EMBL/GenBank/DDBJ whole genome shotgun (WGS) entry which is preliminary data.</text>
</comment>
<keyword evidence="1" id="KW-0472">Membrane</keyword>
<proteinExistence type="predicted"/>
<dbReference type="PANTHER" id="PTHR37308">
    <property type="entry name" value="INTEGRAL MEMBRANE PROTEIN"/>
    <property type="match status" value="1"/>
</dbReference>
<name>A0ABY2XLJ3_9GAMM</name>
<evidence type="ECO:0000313" key="3">
    <source>
        <dbReference type="Proteomes" id="UP000739180"/>
    </source>
</evidence>
<feature type="transmembrane region" description="Helical" evidence="1">
    <location>
        <begin position="127"/>
        <end position="148"/>
    </location>
</feature>
<dbReference type="InterPro" id="IPR007163">
    <property type="entry name" value="VCA0040-like"/>
</dbReference>
<keyword evidence="3" id="KW-1185">Reference proteome</keyword>